<dbReference type="GO" id="GO:0008483">
    <property type="term" value="F:transaminase activity"/>
    <property type="evidence" value="ECO:0007669"/>
    <property type="project" value="UniProtKB-KW"/>
</dbReference>
<dbReference type="Pfam" id="PF00202">
    <property type="entry name" value="Aminotran_3"/>
    <property type="match status" value="1"/>
</dbReference>
<dbReference type="InterPro" id="IPR015422">
    <property type="entry name" value="PyrdxlP-dep_Trfase_small"/>
</dbReference>
<keyword evidence="4" id="KW-0808">Transferase</keyword>
<comment type="caution">
    <text evidence="4">The sequence shown here is derived from an EMBL/GenBank/DDBJ whole genome shotgun (WGS) entry which is preliminary data.</text>
</comment>
<dbReference type="SUPFAM" id="SSF53383">
    <property type="entry name" value="PLP-dependent transferases"/>
    <property type="match status" value="1"/>
</dbReference>
<keyword evidence="5" id="KW-1185">Reference proteome</keyword>
<dbReference type="InterPro" id="IPR015424">
    <property type="entry name" value="PyrdxlP-dep_Trfase"/>
</dbReference>
<dbReference type="EMBL" id="JBHUDE010000017">
    <property type="protein sequence ID" value="MFD1606973.1"/>
    <property type="molecule type" value="Genomic_DNA"/>
</dbReference>
<dbReference type="PANTHER" id="PTHR43094:SF1">
    <property type="entry name" value="AMINOTRANSFERASE CLASS-III"/>
    <property type="match status" value="1"/>
</dbReference>
<evidence type="ECO:0000256" key="1">
    <source>
        <dbReference type="ARBA" id="ARBA00008954"/>
    </source>
</evidence>
<evidence type="ECO:0000313" key="5">
    <source>
        <dbReference type="Proteomes" id="UP001597221"/>
    </source>
</evidence>
<accession>A0ABW4HMY5</accession>
<dbReference type="PROSITE" id="PS00600">
    <property type="entry name" value="AA_TRANSFER_CLASS_3"/>
    <property type="match status" value="1"/>
</dbReference>
<dbReference type="Gene3D" id="3.90.1150.10">
    <property type="entry name" value="Aspartate Aminotransferase, domain 1"/>
    <property type="match status" value="1"/>
</dbReference>
<sequence length="458" mass="50518">MEQTLSNKAELIELDKKHFLHPTSSIQAQQKTGAPLVFTEGNGIYLKDMEGDMYIDGMSSLWNVNIGHGRKELAEVAAEQMNKLAFSSTFSGFSHEPAIRLAKKLADLAPGNLNVSFFTSGGSEANDSAIKLVRHYWKVKGFPERKKVITRKRGYHGVSMGSTSATGIPEFHAMTTSLAPDFLYAPTPYIVEGEFTEEDLMKAAQEVRKMIESEGPETIAAFMAEPIQGAGGIIVPPEKYFEEIRNICDEYGVLFIADEVITGFGRTGKMFGLEHWDVVPDVMTIAKGISSGYVPLGAVMINDEIHRELIKYSKGTLFHGFTYSGHPVGCAVALKNIELIEEERLIENAAEMGQELEKGLKYLEEKHWSVGRVRNVGLLGAFELLADRDKNTRFDATQGVAGKVVQECLKRNLIVRSVTYEGTDIIAIAPPLSITKEEIKDIISIFDDAVSAVETTLK</sequence>
<evidence type="ECO:0000313" key="4">
    <source>
        <dbReference type="EMBL" id="MFD1606973.1"/>
    </source>
</evidence>
<dbReference type="RefSeq" id="WP_379596332.1">
    <property type="nucleotide sequence ID" value="NZ_JBHUDE010000017.1"/>
</dbReference>
<dbReference type="CDD" id="cd00610">
    <property type="entry name" value="OAT_like"/>
    <property type="match status" value="1"/>
</dbReference>
<dbReference type="Proteomes" id="UP001597221">
    <property type="component" value="Unassembled WGS sequence"/>
</dbReference>
<gene>
    <name evidence="4" type="ORF">ACFSBH_04830</name>
</gene>
<organism evidence="4 5">
    <name type="scientific">Oceanobacillus luteolus</name>
    <dbReference type="NCBI Taxonomy" id="1274358"/>
    <lineage>
        <taxon>Bacteria</taxon>
        <taxon>Bacillati</taxon>
        <taxon>Bacillota</taxon>
        <taxon>Bacilli</taxon>
        <taxon>Bacillales</taxon>
        <taxon>Bacillaceae</taxon>
        <taxon>Oceanobacillus</taxon>
    </lineage>
</organism>
<protein>
    <submittedName>
        <fullName evidence="4">Aspartate aminotransferase family protein</fullName>
    </submittedName>
</protein>
<keyword evidence="4" id="KW-0032">Aminotransferase</keyword>
<reference evidence="5" key="1">
    <citation type="journal article" date="2019" name="Int. J. Syst. Evol. Microbiol.">
        <title>The Global Catalogue of Microorganisms (GCM) 10K type strain sequencing project: providing services to taxonomists for standard genome sequencing and annotation.</title>
        <authorList>
            <consortium name="The Broad Institute Genomics Platform"/>
            <consortium name="The Broad Institute Genome Sequencing Center for Infectious Disease"/>
            <person name="Wu L."/>
            <person name="Ma J."/>
        </authorList>
    </citation>
    <scope>NUCLEOTIDE SEQUENCE [LARGE SCALE GENOMIC DNA]</scope>
    <source>
        <strain evidence="5">CGMCC 1.12376</strain>
    </source>
</reference>
<dbReference type="Gene3D" id="3.40.640.10">
    <property type="entry name" value="Type I PLP-dependent aspartate aminotransferase-like (Major domain)"/>
    <property type="match status" value="1"/>
</dbReference>
<keyword evidence="2 3" id="KW-0663">Pyridoxal phosphate</keyword>
<evidence type="ECO:0000256" key="2">
    <source>
        <dbReference type="ARBA" id="ARBA00022898"/>
    </source>
</evidence>
<dbReference type="InterPro" id="IPR049704">
    <property type="entry name" value="Aminotrans_3_PPA_site"/>
</dbReference>
<dbReference type="InterPro" id="IPR015421">
    <property type="entry name" value="PyrdxlP-dep_Trfase_major"/>
</dbReference>
<dbReference type="PANTHER" id="PTHR43094">
    <property type="entry name" value="AMINOTRANSFERASE"/>
    <property type="match status" value="1"/>
</dbReference>
<comment type="similarity">
    <text evidence="1 3">Belongs to the class-III pyridoxal-phosphate-dependent aminotransferase family.</text>
</comment>
<proteinExistence type="inferred from homology"/>
<dbReference type="InterPro" id="IPR005814">
    <property type="entry name" value="Aminotrans_3"/>
</dbReference>
<evidence type="ECO:0000256" key="3">
    <source>
        <dbReference type="RuleBase" id="RU003560"/>
    </source>
</evidence>
<name>A0ABW4HMY5_9BACI</name>